<evidence type="ECO:0000313" key="7">
    <source>
        <dbReference type="EMBL" id="KYO67827.1"/>
    </source>
</evidence>
<dbReference type="InterPro" id="IPR000032">
    <property type="entry name" value="HPr-like"/>
</dbReference>
<organism evidence="7 8">
    <name type="scientific">Thermovenabulum gondwanense</name>
    <dbReference type="NCBI Taxonomy" id="520767"/>
    <lineage>
        <taxon>Bacteria</taxon>
        <taxon>Bacillati</taxon>
        <taxon>Bacillota</taxon>
        <taxon>Clostridia</taxon>
        <taxon>Thermosediminibacterales</taxon>
        <taxon>Thermosediminibacteraceae</taxon>
        <taxon>Thermovenabulum</taxon>
    </lineage>
</organism>
<keyword evidence="8" id="KW-1185">Reference proteome</keyword>
<reference evidence="7 8" key="1">
    <citation type="submission" date="2015-12" db="EMBL/GenBank/DDBJ databases">
        <title>Draft genome of Thermovenabulum gondwanense isolated from a red thermophilic microbial mat colonisisng an outflow channel of a bore well.</title>
        <authorList>
            <person name="Patel B.K."/>
        </authorList>
    </citation>
    <scope>NUCLEOTIDE SEQUENCE [LARGE SCALE GENOMIC DNA]</scope>
    <source>
        <strain evidence="7 8">R270</strain>
    </source>
</reference>
<feature type="domain" description="HPr" evidence="6">
    <location>
        <begin position="1"/>
        <end position="88"/>
    </location>
</feature>
<dbReference type="PROSITE" id="PS00369">
    <property type="entry name" value="PTS_HPR_HIS"/>
    <property type="match status" value="1"/>
</dbReference>
<dbReference type="PANTHER" id="PTHR33705:SF2">
    <property type="entry name" value="PHOSPHOCARRIER PROTEIN NPR"/>
    <property type="match status" value="1"/>
</dbReference>
<dbReference type="NCBIfam" id="NF010354">
    <property type="entry name" value="PRK13782.1"/>
    <property type="match status" value="1"/>
</dbReference>
<dbReference type="Gene3D" id="3.30.1340.10">
    <property type="entry name" value="HPr-like"/>
    <property type="match status" value="1"/>
</dbReference>
<evidence type="ECO:0000256" key="3">
    <source>
        <dbReference type="ARBA" id="ARBA00020422"/>
    </source>
</evidence>
<dbReference type="NCBIfam" id="TIGR01003">
    <property type="entry name" value="PTS_HPr_family"/>
    <property type="match status" value="1"/>
</dbReference>
<dbReference type="RefSeq" id="WP_068747640.1">
    <property type="nucleotide sequence ID" value="NZ_LOHZ01000020.1"/>
</dbReference>
<comment type="function">
    <text evidence="1">General (non sugar-specific) component of the phosphoenolpyruvate-dependent sugar phosphotransferase system (sugar PTS). This major carbohydrate active-transport system catalyzes the phosphorylation of incoming sugar substrates concomitantly with their translocation across the cell membrane. The phosphoryl group from phosphoenolpyruvate (PEP) is transferred to the phosphoryl carrier protein HPr by enzyme I. Phospho-HPr then transfers it to the PTS EIIA domain.</text>
</comment>
<comment type="caution">
    <text evidence="7">The sequence shown here is derived from an EMBL/GenBank/DDBJ whole genome shotgun (WGS) entry which is preliminary data.</text>
</comment>
<dbReference type="Proteomes" id="UP000075737">
    <property type="component" value="Unassembled WGS sequence"/>
</dbReference>
<gene>
    <name evidence="7" type="primary">crh</name>
    <name evidence="7" type="ORF">ATZ99_04670</name>
</gene>
<protein>
    <recommendedName>
        <fullName evidence="3">Phosphocarrier protein HPr</fullName>
    </recommendedName>
</protein>
<evidence type="ECO:0000256" key="2">
    <source>
        <dbReference type="ARBA" id="ARBA00004496"/>
    </source>
</evidence>
<dbReference type="SUPFAM" id="SSF55594">
    <property type="entry name" value="HPr-like"/>
    <property type="match status" value="1"/>
</dbReference>
<dbReference type="PANTHER" id="PTHR33705">
    <property type="entry name" value="PHOSPHOCARRIER PROTEIN HPR"/>
    <property type="match status" value="1"/>
</dbReference>
<dbReference type="InterPro" id="IPR001020">
    <property type="entry name" value="PTS_HPr_His_P_site"/>
</dbReference>
<evidence type="ECO:0000256" key="5">
    <source>
        <dbReference type="ARBA" id="ARBA00022683"/>
    </source>
</evidence>
<dbReference type="AlphaFoldDB" id="A0A162MVH9"/>
<dbReference type="EMBL" id="LOHZ01000020">
    <property type="protein sequence ID" value="KYO67827.1"/>
    <property type="molecule type" value="Genomic_DNA"/>
</dbReference>
<proteinExistence type="predicted"/>
<dbReference type="STRING" id="520767.ATZ99_04670"/>
<keyword evidence="5" id="KW-0598">Phosphotransferase system</keyword>
<evidence type="ECO:0000256" key="4">
    <source>
        <dbReference type="ARBA" id="ARBA00022490"/>
    </source>
</evidence>
<dbReference type="PROSITE" id="PS00589">
    <property type="entry name" value="PTS_HPR_SER"/>
    <property type="match status" value="1"/>
</dbReference>
<dbReference type="InterPro" id="IPR050399">
    <property type="entry name" value="HPr"/>
</dbReference>
<dbReference type="InterPro" id="IPR002114">
    <property type="entry name" value="PTS_HPr_Ser_P_site"/>
</dbReference>
<dbReference type="PRINTS" id="PR00107">
    <property type="entry name" value="PHOSPHOCPHPR"/>
</dbReference>
<dbReference type="Pfam" id="PF00381">
    <property type="entry name" value="PTS-HPr"/>
    <property type="match status" value="1"/>
</dbReference>
<accession>A0A162MVH9</accession>
<sequence length="88" mass="9502">MYKIAVEVKNKTGLHARPAALFVQTASKFKSEIFIEKEGKKVNAKSIMGVMSLAVSQGTKIEISASGEDEKEAVEALVALIDSKFGEE</sequence>
<evidence type="ECO:0000259" key="6">
    <source>
        <dbReference type="PROSITE" id="PS51350"/>
    </source>
</evidence>
<evidence type="ECO:0000256" key="1">
    <source>
        <dbReference type="ARBA" id="ARBA00003681"/>
    </source>
</evidence>
<dbReference type="GO" id="GO:0005737">
    <property type="term" value="C:cytoplasm"/>
    <property type="evidence" value="ECO:0007669"/>
    <property type="project" value="UniProtKB-SubCell"/>
</dbReference>
<comment type="subcellular location">
    <subcellularLocation>
        <location evidence="2">Cytoplasm</location>
    </subcellularLocation>
</comment>
<dbReference type="OrthoDB" id="9809047at2"/>
<dbReference type="PATRIC" id="fig|520767.4.peg.477"/>
<evidence type="ECO:0000313" key="8">
    <source>
        <dbReference type="Proteomes" id="UP000075737"/>
    </source>
</evidence>
<dbReference type="CDD" id="cd00367">
    <property type="entry name" value="PTS-HPr_like"/>
    <property type="match status" value="1"/>
</dbReference>
<dbReference type="InterPro" id="IPR035895">
    <property type="entry name" value="HPr-like_sf"/>
</dbReference>
<dbReference type="GO" id="GO:0009401">
    <property type="term" value="P:phosphoenolpyruvate-dependent sugar phosphotransferase system"/>
    <property type="evidence" value="ECO:0007669"/>
    <property type="project" value="UniProtKB-KW"/>
</dbReference>
<dbReference type="PROSITE" id="PS51350">
    <property type="entry name" value="PTS_HPR_DOM"/>
    <property type="match status" value="1"/>
</dbReference>
<name>A0A162MVH9_9FIRM</name>
<keyword evidence="4" id="KW-0963">Cytoplasm</keyword>